<evidence type="ECO:0000313" key="3">
    <source>
        <dbReference type="Proteomes" id="UP000318416"/>
    </source>
</evidence>
<dbReference type="Gene3D" id="2.130.10.10">
    <property type="entry name" value="YVTN repeat-like/Quinoprotein amine dehydrogenase"/>
    <property type="match status" value="1"/>
</dbReference>
<dbReference type="InterPro" id="IPR001680">
    <property type="entry name" value="WD40_rpt"/>
</dbReference>
<evidence type="ECO:0000313" key="2">
    <source>
        <dbReference type="EMBL" id="TWE18514.1"/>
    </source>
</evidence>
<name>A0A561ESE4_9ACTN</name>
<dbReference type="Pfam" id="PF00400">
    <property type="entry name" value="WD40"/>
    <property type="match status" value="1"/>
</dbReference>
<dbReference type="RefSeq" id="WP_145791831.1">
    <property type="nucleotide sequence ID" value="NZ_BAAABR010000006.1"/>
</dbReference>
<dbReference type="SUPFAM" id="SSF50998">
    <property type="entry name" value="Quinoprotein alcohol dehydrogenase-like"/>
    <property type="match status" value="1"/>
</dbReference>
<reference evidence="2 3" key="1">
    <citation type="submission" date="2019-06" db="EMBL/GenBank/DDBJ databases">
        <title>Sequencing the genomes of 1000 actinobacteria strains.</title>
        <authorList>
            <person name="Klenk H.-P."/>
        </authorList>
    </citation>
    <scope>NUCLEOTIDE SEQUENCE [LARGE SCALE GENOMIC DNA]</scope>
    <source>
        <strain evidence="2 3">DSM 41649</strain>
    </source>
</reference>
<evidence type="ECO:0000256" key="1">
    <source>
        <dbReference type="PROSITE-ProRule" id="PRU00221"/>
    </source>
</evidence>
<proteinExistence type="predicted"/>
<accession>A0A561ESE4</accession>
<dbReference type="PROSITE" id="PS50082">
    <property type="entry name" value="WD_REPEATS_2"/>
    <property type="match status" value="1"/>
</dbReference>
<feature type="repeat" description="WD" evidence="1">
    <location>
        <begin position="487"/>
        <end position="521"/>
    </location>
</feature>
<dbReference type="EMBL" id="VIVR01000001">
    <property type="protein sequence ID" value="TWE18514.1"/>
    <property type="molecule type" value="Genomic_DNA"/>
</dbReference>
<keyword evidence="3" id="KW-1185">Reference proteome</keyword>
<dbReference type="InterPro" id="IPR011047">
    <property type="entry name" value="Quinoprotein_ADH-like_sf"/>
</dbReference>
<dbReference type="Proteomes" id="UP000318416">
    <property type="component" value="Unassembled WGS sequence"/>
</dbReference>
<keyword evidence="1" id="KW-0853">WD repeat</keyword>
<dbReference type="AlphaFoldDB" id="A0A561ESE4"/>
<comment type="caution">
    <text evidence="2">The sequence shown here is derived from an EMBL/GenBank/DDBJ whole genome shotgun (WGS) entry which is preliminary data.</text>
</comment>
<organism evidence="2 3">
    <name type="scientific">Kitasatospora atroaurantiaca</name>
    <dbReference type="NCBI Taxonomy" id="285545"/>
    <lineage>
        <taxon>Bacteria</taxon>
        <taxon>Bacillati</taxon>
        <taxon>Actinomycetota</taxon>
        <taxon>Actinomycetes</taxon>
        <taxon>Kitasatosporales</taxon>
        <taxon>Streptomycetaceae</taxon>
        <taxon>Kitasatospora</taxon>
    </lineage>
</organism>
<protein>
    <submittedName>
        <fullName evidence="2">Uncharacterized protein</fullName>
    </submittedName>
</protein>
<dbReference type="OrthoDB" id="3443514at2"/>
<dbReference type="InterPro" id="IPR015943">
    <property type="entry name" value="WD40/YVTN_repeat-like_dom_sf"/>
</dbReference>
<gene>
    <name evidence="2" type="ORF">FB465_3592</name>
</gene>
<sequence length="603" mass="61000">MSEDGHRILPLRAGRRAAGAALLGWLDDDRSPRLCRIAGSAGSGKSHLLDWLAQGFATEQAPERQRVHAVLPAGGVNVRAAVWSLGHQLGIHARLPEDLVTALGDSGGRTVICVPELGDAADPGQLVAELLDPLLKLERVRLIVEAPTGSLAALGLTAVEAPAVLDLDQPQWTDQEKFEAWCAKEGADAAAYPSPGAALGRVGRPAPESVAQLAARVPRTPDGAPDPAGAAEALLSGLWTATVREGSTDQLLSDAALLTYAGPVAVTAALDSIVTVVPGEASDGPERIEGPVAAGWDAGGPALIAETDPGVRAAVLRTRLIGLEDAAAARLATVPGPWRGAWALWPNSSLGWPGPVAGLAVGAGRYAGQLLLADLSGTIRTVDAVTGTPLARVETSGPKPLRGLTVTPAGHLLLLDSWGSPEVVPAAEPEEGLDPAALEAALSAQRVAAEAELSVLAAVPGLPSAAPAVADGAGSVHWYQDGTVLGERLHDGPVTALAGAVSDGAPVLVSGGFDGAVRLWSPGSAVPEPLDRRAGVVTAVAAAESPAGLTVAAAWGDGLVRVWRGGRPEPVLDLRLGSQIWALGLAAGLVVAGTPEGVAAVDF</sequence>